<dbReference type="EMBL" id="GBRH01202219">
    <property type="protein sequence ID" value="JAD95676.1"/>
    <property type="molecule type" value="Transcribed_RNA"/>
</dbReference>
<sequence>MWSVQGSSTSWYVLVKNGAATGFAWCELSIDTTISPHRSTRKAMDGLRC</sequence>
<protein>
    <submittedName>
        <fullName evidence="1">Uncharacterized protein</fullName>
    </submittedName>
</protein>
<reference evidence="1" key="1">
    <citation type="submission" date="2014-09" db="EMBL/GenBank/DDBJ databases">
        <authorList>
            <person name="Magalhaes I.L.F."/>
            <person name="Oliveira U."/>
            <person name="Santos F.R."/>
            <person name="Vidigal T.H.D.A."/>
            <person name="Brescovit A.D."/>
            <person name="Santos A.J."/>
        </authorList>
    </citation>
    <scope>NUCLEOTIDE SEQUENCE</scope>
    <source>
        <tissue evidence="1">Shoot tissue taken approximately 20 cm above the soil surface</tissue>
    </source>
</reference>
<name>A0A0A9E6I5_ARUDO</name>
<dbReference type="AlphaFoldDB" id="A0A0A9E6I5"/>
<accession>A0A0A9E6I5</accession>
<evidence type="ECO:0000313" key="1">
    <source>
        <dbReference type="EMBL" id="JAD95676.1"/>
    </source>
</evidence>
<reference evidence="1" key="2">
    <citation type="journal article" date="2015" name="Data Brief">
        <title>Shoot transcriptome of the giant reed, Arundo donax.</title>
        <authorList>
            <person name="Barrero R.A."/>
            <person name="Guerrero F.D."/>
            <person name="Moolhuijzen P."/>
            <person name="Goolsby J.A."/>
            <person name="Tidwell J."/>
            <person name="Bellgard S.E."/>
            <person name="Bellgard M.I."/>
        </authorList>
    </citation>
    <scope>NUCLEOTIDE SEQUENCE</scope>
    <source>
        <tissue evidence="1">Shoot tissue taken approximately 20 cm above the soil surface</tissue>
    </source>
</reference>
<organism evidence="1">
    <name type="scientific">Arundo donax</name>
    <name type="common">Giant reed</name>
    <name type="synonym">Donax arundinaceus</name>
    <dbReference type="NCBI Taxonomy" id="35708"/>
    <lineage>
        <taxon>Eukaryota</taxon>
        <taxon>Viridiplantae</taxon>
        <taxon>Streptophyta</taxon>
        <taxon>Embryophyta</taxon>
        <taxon>Tracheophyta</taxon>
        <taxon>Spermatophyta</taxon>
        <taxon>Magnoliopsida</taxon>
        <taxon>Liliopsida</taxon>
        <taxon>Poales</taxon>
        <taxon>Poaceae</taxon>
        <taxon>PACMAD clade</taxon>
        <taxon>Arundinoideae</taxon>
        <taxon>Arundineae</taxon>
        <taxon>Arundo</taxon>
    </lineage>
</organism>
<proteinExistence type="predicted"/>